<protein>
    <recommendedName>
        <fullName evidence="1">Putative restriction endonuclease domain-containing protein</fullName>
    </recommendedName>
</protein>
<gene>
    <name evidence="2" type="ORF">CJ255_19100</name>
</gene>
<dbReference type="EMBL" id="NQWI01000139">
    <property type="protein sequence ID" value="PDW01447.1"/>
    <property type="molecule type" value="Genomic_DNA"/>
</dbReference>
<organism evidence="2 3">
    <name type="scientific">Candidatus Viridilinea mediisalina</name>
    <dbReference type="NCBI Taxonomy" id="2024553"/>
    <lineage>
        <taxon>Bacteria</taxon>
        <taxon>Bacillati</taxon>
        <taxon>Chloroflexota</taxon>
        <taxon>Chloroflexia</taxon>
        <taxon>Chloroflexales</taxon>
        <taxon>Chloroflexineae</taxon>
        <taxon>Oscillochloridaceae</taxon>
        <taxon>Candidatus Viridilinea</taxon>
    </lineage>
</organism>
<feature type="domain" description="Putative restriction endonuclease" evidence="1">
    <location>
        <begin position="12"/>
        <end position="176"/>
    </location>
</feature>
<dbReference type="OrthoDB" id="9808428at2"/>
<dbReference type="AlphaFoldDB" id="A0A2A6REU4"/>
<evidence type="ECO:0000313" key="2">
    <source>
        <dbReference type="EMBL" id="PDW01447.1"/>
    </source>
</evidence>
<dbReference type="RefSeq" id="WP_097645689.1">
    <property type="nucleotide sequence ID" value="NZ_NQWI01000139.1"/>
</dbReference>
<dbReference type="InterPro" id="IPR008538">
    <property type="entry name" value="Uma2"/>
</dbReference>
<dbReference type="PANTHER" id="PTHR36558">
    <property type="entry name" value="GLR1098 PROTEIN"/>
    <property type="match status" value="1"/>
</dbReference>
<dbReference type="InterPro" id="IPR012296">
    <property type="entry name" value="Nuclease_put_TT1808"/>
</dbReference>
<evidence type="ECO:0000313" key="3">
    <source>
        <dbReference type="Proteomes" id="UP000220527"/>
    </source>
</evidence>
<dbReference type="InterPro" id="IPR011335">
    <property type="entry name" value="Restrct_endonuc-II-like"/>
</dbReference>
<comment type="caution">
    <text evidence="2">The sequence shown here is derived from an EMBL/GenBank/DDBJ whole genome shotgun (WGS) entry which is preliminary data.</text>
</comment>
<dbReference type="Gene3D" id="3.90.1570.10">
    <property type="entry name" value="tt1808, chain A"/>
    <property type="match status" value="1"/>
</dbReference>
<dbReference type="CDD" id="cd06260">
    <property type="entry name" value="DUF820-like"/>
    <property type="match status" value="1"/>
</dbReference>
<dbReference type="Proteomes" id="UP000220527">
    <property type="component" value="Unassembled WGS sequence"/>
</dbReference>
<name>A0A2A6REU4_9CHLR</name>
<dbReference type="PANTHER" id="PTHR36558:SF1">
    <property type="entry name" value="RESTRICTION ENDONUCLEASE DOMAIN-CONTAINING PROTEIN-RELATED"/>
    <property type="match status" value="1"/>
</dbReference>
<keyword evidence="3" id="KW-1185">Reference proteome</keyword>
<dbReference type="Pfam" id="PF05685">
    <property type="entry name" value="Uma2"/>
    <property type="match status" value="1"/>
</dbReference>
<sequence length="200" mass="23005">MTAQPTIHITEEAYLQQERTSTQKHEYFAGRIYAMAGASEVYNLLALNIAALLRAHVRGRPCRAYPSDMRVKIVQTGLYTYPDFTLVCGASNFLHPDKRDTLLNPTVIIEILSPSTERYDRGEKFQHYRTIETLQEYILVAQNKYHIEHFMRHEQQEWRLADVIGSEASLHLRTLQVSIPLRAIYEDVNVAPSVSTLRDG</sequence>
<reference evidence="3" key="1">
    <citation type="submission" date="2017-08" db="EMBL/GenBank/DDBJ databases">
        <authorList>
            <person name="Grouzdev D.S."/>
            <person name="Gaisin V.A."/>
            <person name="Rysina M.S."/>
            <person name="Gorlenko V.M."/>
        </authorList>
    </citation>
    <scope>NUCLEOTIDE SEQUENCE [LARGE SCALE GENOMIC DNA]</scope>
    <source>
        <strain evidence="3">Kir15-3F</strain>
    </source>
</reference>
<accession>A0A2A6REU4</accession>
<evidence type="ECO:0000259" key="1">
    <source>
        <dbReference type="Pfam" id="PF05685"/>
    </source>
</evidence>
<dbReference type="SUPFAM" id="SSF52980">
    <property type="entry name" value="Restriction endonuclease-like"/>
    <property type="match status" value="1"/>
</dbReference>
<proteinExistence type="predicted"/>